<dbReference type="NCBIfam" id="TIGR02866">
    <property type="entry name" value="CoxB"/>
    <property type="match status" value="1"/>
</dbReference>
<dbReference type="Proteomes" id="UP000245812">
    <property type="component" value="Unassembled WGS sequence"/>
</dbReference>
<dbReference type="GO" id="GO:0005886">
    <property type="term" value="C:plasma membrane"/>
    <property type="evidence" value="ECO:0007669"/>
    <property type="project" value="UniProtKB-SubCell"/>
</dbReference>
<dbReference type="PROSITE" id="PS50857">
    <property type="entry name" value="COX2_CUA"/>
    <property type="match status" value="1"/>
</dbReference>
<evidence type="ECO:0000256" key="5">
    <source>
        <dbReference type="ARBA" id="ARBA00022692"/>
    </source>
</evidence>
<keyword evidence="7" id="KW-1278">Translocase</keyword>
<dbReference type="GO" id="GO:0005507">
    <property type="term" value="F:copper ion binding"/>
    <property type="evidence" value="ECO:0007669"/>
    <property type="project" value="InterPro"/>
</dbReference>
<sequence length="307" mass="33293">MTSGGIRIKAWAAAVCALFAGAAWANPRPGQLNMTRGVTEWSYRPYLLNNVALGVCVAIGILVFGAMFIAMFRFRKSRGAVAEKWTHNTMLEIVWTTVPVLILIVLAYMATGGLTTFADTTGAQMTVKVTGYQWKWRYDYVDYQGKPVEHVGFMSRLDALSDETRELRSGLDPKAVQENGENTYLLNVDHPLVVPVGVKIRFVITAGDVIHSWWVPQLGWKMDAIPGIVNAAWTNIKEPGVYRGQCAELCGQDHGFMPIVVKAVPKAEFEQWLAAQQKPAAAPAPAAAGSAAAPATAQVPAAPAHQG</sequence>
<evidence type="ECO:0000256" key="1">
    <source>
        <dbReference type="ARBA" id="ARBA00004141"/>
    </source>
</evidence>
<evidence type="ECO:0000256" key="10">
    <source>
        <dbReference type="ARBA" id="ARBA00023008"/>
    </source>
</evidence>
<proteinExistence type="inferred from homology"/>
<dbReference type="PRINTS" id="PR01166">
    <property type="entry name" value="CYCOXIDASEII"/>
</dbReference>
<feature type="domain" description="Cytochrome oxidase subunit II transmembrane region profile" evidence="20">
    <location>
        <begin position="26"/>
        <end position="121"/>
    </location>
</feature>
<dbReference type="Pfam" id="PF02790">
    <property type="entry name" value="COX2_TM"/>
    <property type="match status" value="1"/>
</dbReference>
<comment type="subcellular location">
    <subcellularLocation>
        <location evidence="14">Cell membrane</location>
        <topology evidence="14">Multi-pass membrane protein</topology>
    </subcellularLocation>
    <subcellularLocation>
        <location evidence="1">Membrane</location>
        <topology evidence="1">Multi-pass membrane protein</topology>
    </subcellularLocation>
</comment>
<accession>A0A316I8T4</accession>
<evidence type="ECO:0000259" key="20">
    <source>
        <dbReference type="PROSITE" id="PS50999"/>
    </source>
</evidence>
<dbReference type="OrthoDB" id="9781261at2"/>
<feature type="domain" description="Cytochrome oxidase subunit II copper A binding" evidence="19">
    <location>
        <begin position="122"/>
        <end position="275"/>
    </location>
</feature>
<feature type="signal peptide" evidence="18">
    <location>
        <begin position="1"/>
        <end position="25"/>
    </location>
</feature>
<evidence type="ECO:0000256" key="16">
    <source>
        <dbReference type="SAM" id="MobiDB-lite"/>
    </source>
</evidence>
<evidence type="ECO:0000256" key="13">
    <source>
        <dbReference type="ARBA" id="ARBA00047816"/>
    </source>
</evidence>
<evidence type="ECO:0000256" key="18">
    <source>
        <dbReference type="SAM" id="SignalP"/>
    </source>
</evidence>
<dbReference type="PROSITE" id="PS50999">
    <property type="entry name" value="COX2_TM"/>
    <property type="match status" value="1"/>
</dbReference>
<dbReference type="SUPFAM" id="SSF49503">
    <property type="entry name" value="Cupredoxins"/>
    <property type="match status" value="1"/>
</dbReference>
<evidence type="ECO:0000256" key="15">
    <source>
        <dbReference type="RuleBase" id="RU004024"/>
    </source>
</evidence>
<evidence type="ECO:0000256" key="3">
    <source>
        <dbReference type="ARBA" id="ARBA00022448"/>
    </source>
</evidence>
<dbReference type="EMBL" id="QGHC01000007">
    <property type="protein sequence ID" value="PWK86808.1"/>
    <property type="molecule type" value="Genomic_DNA"/>
</dbReference>
<comment type="catalytic activity">
    <reaction evidence="13 15">
        <text>4 Fe(II)-[cytochrome c] + O2 + 8 H(+)(in) = 4 Fe(III)-[cytochrome c] + 2 H2O + 4 H(+)(out)</text>
        <dbReference type="Rhea" id="RHEA:11436"/>
        <dbReference type="Rhea" id="RHEA-COMP:10350"/>
        <dbReference type="Rhea" id="RHEA-COMP:14399"/>
        <dbReference type="ChEBI" id="CHEBI:15377"/>
        <dbReference type="ChEBI" id="CHEBI:15378"/>
        <dbReference type="ChEBI" id="CHEBI:15379"/>
        <dbReference type="ChEBI" id="CHEBI:29033"/>
        <dbReference type="ChEBI" id="CHEBI:29034"/>
        <dbReference type="EC" id="7.1.1.9"/>
    </reaction>
</comment>
<dbReference type="SUPFAM" id="SSF81464">
    <property type="entry name" value="Cytochrome c oxidase subunit II-like, transmembrane region"/>
    <property type="match status" value="1"/>
</dbReference>
<organism evidence="21 22">
    <name type="scientific">Fulvimonas soli</name>
    <dbReference type="NCBI Taxonomy" id="155197"/>
    <lineage>
        <taxon>Bacteria</taxon>
        <taxon>Pseudomonadati</taxon>
        <taxon>Pseudomonadota</taxon>
        <taxon>Gammaproteobacteria</taxon>
        <taxon>Lysobacterales</taxon>
        <taxon>Rhodanobacteraceae</taxon>
        <taxon>Fulvimonas</taxon>
    </lineage>
</organism>
<dbReference type="InterPro" id="IPR014222">
    <property type="entry name" value="Cyt_c_oxidase_su2"/>
</dbReference>
<gene>
    <name evidence="21" type="ORF">C7456_107199</name>
</gene>
<keyword evidence="3 14" id="KW-0813">Transport</keyword>
<keyword evidence="9 17" id="KW-1133">Transmembrane helix</keyword>
<evidence type="ECO:0000256" key="9">
    <source>
        <dbReference type="ARBA" id="ARBA00022989"/>
    </source>
</evidence>
<dbReference type="InterPro" id="IPR045187">
    <property type="entry name" value="CcO_II"/>
</dbReference>
<dbReference type="Gene3D" id="2.60.40.420">
    <property type="entry name" value="Cupredoxins - blue copper proteins"/>
    <property type="match status" value="1"/>
</dbReference>
<keyword evidence="22" id="KW-1185">Reference proteome</keyword>
<feature type="transmembrane region" description="Helical" evidence="17">
    <location>
        <begin position="93"/>
        <end position="111"/>
    </location>
</feature>
<evidence type="ECO:0000256" key="12">
    <source>
        <dbReference type="ARBA" id="ARBA00024688"/>
    </source>
</evidence>
<dbReference type="InterPro" id="IPR008972">
    <property type="entry name" value="Cupredoxin"/>
</dbReference>
<comment type="caution">
    <text evidence="21">The sequence shown here is derived from an EMBL/GenBank/DDBJ whole genome shotgun (WGS) entry which is preliminary data.</text>
</comment>
<dbReference type="PROSITE" id="PS00078">
    <property type="entry name" value="COX2"/>
    <property type="match status" value="1"/>
</dbReference>
<evidence type="ECO:0000259" key="19">
    <source>
        <dbReference type="PROSITE" id="PS50857"/>
    </source>
</evidence>
<reference evidence="21 22" key="1">
    <citation type="submission" date="2018-05" db="EMBL/GenBank/DDBJ databases">
        <title>Genomic Encyclopedia of Type Strains, Phase IV (KMG-IV): sequencing the most valuable type-strain genomes for metagenomic binning, comparative biology and taxonomic classification.</title>
        <authorList>
            <person name="Goeker M."/>
        </authorList>
    </citation>
    <scope>NUCLEOTIDE SEQUENCE [LARGE SCALE GENOMIC DNA]</scope>
    <source>
        <strain evidence="21 22">DSM 14263</strain>
    </source>
</reference>
<dbReference type="InterPro" id="IPR002429">
    <property type="entry name" value="CcO_II-like_C"/>
</dbReference>
<name>A0A316I8T4_9GAMM</name>
<evidence type="ECO:0000256" key="4">
    <source>
        <dbReference type="ARBA" id="ARBA00022660"/>
    </source>
</evidence>
<keyword evidence="4 14" id="KW-0679">Respiratory chain</keyword>
<evidence type="ECO:0000256" key="17">
    <source>
        <dbReference type="SAM" id="Phobius"/>
    </source>
</evidence>
<evidence type="ECO:0000256" key="11">
    <source>
        <dbReference type="ARBA" id="ARBA00023136"/>
    </source>
</evidence>
<dbReference type="RefSeq" id="WP_109723800.1">
    <property type="nucleotide sequence ID" value="NZ_MSZV01000014.1"/>
</dbReference>
<dbReference type="GO" id="GO:0042773">
    <property type="term" value="P:ATP synthesis coupled electron transport"/>
    <property type="evidence" value="ECO:0007669"/>
    <property type="project" value="TreeGrafter"/>
</dbReference>
<feature type="transmembrane region" description="Helical" evidence="17">
    <location>
        <begin position="49"/>
        <end position="72"/>
    </location>
</feature>
<evidence type="ECO:0000256" key="8">
    <source>
        <dbReference type="ARBA" id="ARBA00022982"/>
    </source>
</evidence>
<dbReference type="InterPro" id="IPR011759">
    <property type="entry name" value="Cyt_c_oxidase_su2_TM_dom"/>
</dbReference>
<evidence type="ECO:0000313" key="22">
    <source>
        <dbReference type="Proteomes" id="UP000245812"/>
    </source>
</evidence>
<dbReference type="Pfam" id="PF00116">
    <property type="entry name" value="COX2"/>
    <property type="match status" value="1"/>
</dbReference>
<dbReference type="InterPro" id="IPR001505">
    <property type="entry name" value="Copper_CuA"/>
</dbReference>
<protein>
    <recommendedName>
        <fullName evidence="15">Cytochrome c oxidase subunit 2</fullName>
        <ecNumber evidence="15">7.1.1.9</ecNumber>
    </recommendedName>
</protein>
<keyword evidence="8 14" id="KW-0249">Electron transport</keyword>
<dbReference type="PANTHER" id="PTHR22888:SF9">
    <property type="entry name" value="CYTOCHROME C OXIDASE SUBUNIT 2"/>
    <property type="match status" value="1"/>
</dbReference>
<dbReference type="GO" id="GO:0004129">
    <property type="term" value="F:cytochrome-c oxidase activity"/>
    <property type="evidence" value="ECO:0007669"/>
    <property type="project" value="UniProtKB-EC"/>
</dbReference>
<dbReference type="AlphaFoldDB" id="A0A316I8T4"/>
<comment type="function">
    <text evidence="12 15">Subunits I and II form the functional core of the enzyme complex. Electrons originating in cytochrome c are transferred via heme a and Cu(A) to the binuclear center formed by heme a3 and Cu(B).</text>
</comment>
<feature type="region of interest" description="Disordered" evidence="16">
    <location>
        <begin position="284"/>
        <end position="307"/>
    </location>
</feature>
<comment type="similarity">
    <text evidence="2 14">Belongs to the cytochrome c oxidase subunit 2 family.</text>
</comment>
<keyword evidence="11 17" id="KW-0472">Membrane</keyword>
<keyword evidence="10 15" id="KW-0186">Copper</keyword>
<dbReference type="PANTHER" id="PTHR22888">
    <property type="entry name" value="CYTOCHROME C OXIDASE, SUBUNIT II"/>
    <property type="match status" value="1"/>
</dbReference>
<evidence type="ECO:0000313" key="21">
    <source>
        <dbReference type="EMBL" id="PWK86808.1"/>
    </source>
</evidence>
<keyword evidence="5 14" id="KW-0812">Transmembrane</keyword>
<keyword evidence="18" id="KW-0732">Signal</keyword>
<dbReference type="Gene3D" id="1.10.287.90">
    <property type="match status" value="1"/>
</dbReference>
<evidence type="ECO:0000256" key="7">
    <source>
        <dbReference type="ARBA" id="ARBA00022967"/>
    </source>
</evidence>
<evidence type="ECO:0000256" key="14">
    <source>
        <dbReference type="RuleBase" id="RU000456"/>
    </source>
</evidence>
<evidence type="ECO:0000256" key="2">
    <source>
        <dbReference type="ARBA" id="ARBA00007866"/>
    </source>
</evidence>
<evidence type="ECO:0000256" key="6">
    <source>
        <dbReference type="ARBA" id="ARBA00022723"/>
    </source>
</evidence>
<comment type="cofactor">
    <cofactor evidence="15">
        <name>Cu cation</name>
        <dbReference type="ChEBI" id="CHEBI:23378"/>
    </cofactor>
    <text evidence="15">Binds a copper A center.</text>
</comment>
<feature type="chain" id="PRO_5016459203" description="Cytochrome c oxidase subunit 2" evidence="18">
    <location>
        <begin position="26"/>
        <end position="307"/>
    </location>
</feature>
<dbReference type="InterPro" id="IPR036257">
    <property type="entry name" value="Cyt_c_oxidase_su2_TM_sf"/>
</dbReference>
<dbReference type="GO" id="GO:0016491">
    <property type="term" value="F:oxidoreductase activity"/>
    <property type="evidence" value="ECO:0007669"/>
    <property type="project" value="InterPro"/>
</dbReference>
<keyword evidence="6 15" id="KW-0479">Metal-binding</keyword>
<dbReference type="EC" id="7.1.1.9" evidence="15"/>